<reference evidence="2" key="1">
    <citation type="submission" date="2023-10" db="EMBL/GenBank/DDBJ databases">
        <authorList>
            <person name="Hackl T."/>
        </authorList>
    </citation>
    <scope>NUCLEOTIDE SEQUENCE</scope>
</reference>
<dbReference type="EMBL" id="CAUWAG010000008">
    <property type="protein sequence ID" value="CAJ2506025.1"/>
    <property type="molecule type" value="Genomic_DNA"/>
</dbReference>
<dbReference type="SUPFAM" id="SSF53474">
    <property type="entry name" value="alpha/beta-Hydrolases"/>
    <property type="match status" value="1"/>
</dbReference>
<organism evidence="2 3">
    <name type="scientific">Anthostomella pinea</name>
    <dbReference type="NCBI Taxonomy" id="933095"/>
    <lineage>
        <taxon>Eukaryota</taxon>
        <taxon>Fungi</taxon>
        <taxon>Dikarya</taxon>
        <taxon>Ascomycota</taxon>
        <taxon>Pezizomycotina</taxon>
        <taxon>Sordariomycetes</taxon>
        <taxon>Xylariomycetidae</taxon>
        <taxon>Xylariales</taxon>
        <taxon>Xylariaceae</taxon>
        <taxon>Anthostomella</taxon>
    </lineage>
</organism>
<gene>
    <name evidence="2" type="ORF">KHLLAP_LOCUS6493</name>
</gene>
<evidence type="ECO:0000313" key="2">
    <source>
        <dbReference type="EMBL" id="CAJ2506025.1"/>
    </source>
</evidence>
<protein>
    <submittedName>
        <fullName evidence="2">Uu.00g001550.m01.CDS01</fullName>
    </submittedName>
</protein>
<evidence type="ECO:0000259" key="1">
    <source>
        <dbReference type="Pfam" id="PF12697"/>
    </source>
</evidence>
<comment type="caution">
    <text evidence="2">The sequence shown here is derived from an EMBL/GenBank/DDBJ whole genome shotgun (WGS) entry which is preliminary data.</text>
</comment>
<name>A0AAI8VKD3_9PEZI</name>
<dbReference type="AlphaFoldDB" id="A0AAI8VKD3"/>
<sequence>MLRQSTGDGLPISNIISSIVYIQNPKEPQNLIKTLIKTPSQQPATMKSSLSLPLVLAALSAASPAKRATNQTFTPNCHDLMLNVSVTATNYKLDVPRVDSNADVGRLVDELDRRTAPNTTQRIIGKLNITDTFSIYAQLCLPEPAQDKHVLQILSHGGAFDHRYFAAEIDPAQYSYVYAAVMAGYTVLNYDRLGNGLSQKPDAYDIVQGAVSIEILHSLTKMARDGTLLSASIAGYPSLPSTLPPLAPFDKVVHVGHSLGSQTTAAFLKRYGAESSGAILTGFTFPLHSALGPAGIYSFEYAASNNPALYGALGSGYIVPSSPTVLQSLFFHRNGTSDPTGFTDEALAYGESIKQPFAIGDALSARGLLDFGYSPSFAGPLQFFLGEFDYLVCGGDCKGNFDPDYPKSVYPNATAIETYVQPGAGHGNVLHLNANAGYAVSLKFLEENGL</sequence>
<dbReference type="Pfam" id="PF12697">
    <property type="entry name" value="Abhydrolase_6"/>
    <property type="match status" value="1"/>
</dbReference>
<dbReference type="Proteomes" id="UP001295740">
    <property type="component" value="Unassembled WGS sequence"/>
</dbReference>
<dbReference type="InterPro" id="IPR029058">
    <property type="entry name" value="AB_hydrolase_fold"/>
</dbReference>
<accession>A0AAI8VKD3</accession>
<dbReference type="InterPro" id="IPR000073">
    <property type="entry name" value="AB_hydrolase_1"/>
</dbReference>
<proteinExistence type="predicted"/>
<evidence type="ECO:0000313" key="3">
    <source>
        <dbReference type="Proteomes" id="UP001295740"/>
    </source>
</evidence>
<feature type="domain" description="AB hydrolase-1" evidence="1">
    <location>
        <begin position="153"/>
        <end position="436"/>
    </location>
</feature>
<keyword evidence="3" id="KW-1185">Reference proteome</keyword>
<dbReference type="Gene3D" id="3.40.50.1820">
    <property type="entry name" value="alpha/beta hydrolase"/>
    <property type="match status" value="1"/>
</dbReference>